<proteinExistence type="predicted"/>
<dbReference type="Pfam" id="PF12872">
    <property type="entry name" value="OST-HTH"/>
    <property type="match status" value="5"/>
</dbReference>
<dbReference type="PROSITE" id="PS51644">
    <property type="entry name" value="HTH_OST"/>
    <property type="match status" value="5"/>
</dbReference>
<feature type="domain" description="HTH OST-type" evidence="1">
    <location>
        <begin position="158"/>
        <end position="233"/>
    </location>
</feature>
<dbReference type="InterPro" id="IPR041966">
    <property type="entry name" value="LOTUS-like"/>
</dbReference>
<feature type="domain" description="HTH OST-type" evidence="1">
    <location>
        <begin position="242"/>
        <end position="316"/>
    </location>
</feature>
<feature type="non-terminal residue" evidence="2">
    <location>
        <position position="1"/>
    </location>
</feature>
<evidence type="ECO:0000259" key="1">
    <source>
        <dbReference type="PROSITE" id="PS51644"/>
    </source>
</evidence>
<feature type="domain" description="HTH OST-type" evidence="1">
    <location>
        <begin position="82"/>
        <end position="156"/>
    </location>
</feature>
<sequence>VQSHDNYLPLASLMDCYAAQFDPLPVDEQSVPLEHLVTCITNVELVHSGSNKHLRLCPQKPPVDNRKDDSLIMCVSPCLAKQVTLFARELVDLLKMQPHCQLTFNRFIPAYHHHFGRQCRVADYGFTKLIDLLEQLPHVVQVMGEGNKRVVTLSHRAQVRRFTSDLLRVLKSQASKQLLVSELHQLFERTLGRTFDPVDYGLCYLEDLLSQLSANIVLVSGEGSELTIAIPKREQTPEEIERTKQFASQVIELLSHTPQCSMEFAKFIPAYHHHYGTQCRVADFGFTKLIELFEAIPQVVKVEEEGEGVRKVSLTQPEKLKVLANQMAELILPRFPPGLSLENVHSAYLWQFGYALKPSAYDCSDLLELLDKLPNIKVISCGDGSSLITPMDHSKSRTQCLRILRILWEHDDGKMSLAEFEQTFHQYYQEPCEQSFLETEMEGVVEVDEDSVQLMPLQLFARDLYQLLCASDGRLLLSGLETAYRHMYGAWPAPGQLGYPSIPALLPALDHVVSVSGRGTRRTLMLNTQLAAVGISLPSSLLRNGGSHFNNTTSDVCTHSDIPFRRSNSQSLLKGVHLKMNGDKSRQEGAWSVWNGKRINGNCLHCGDAYDQLTVVHLPEPRTPPSKEECMALLSPAKFLLPANTFSFLPSPPDPSELPRPGHFNLTQVHDGKDTVSSSSQDDSDVNDHVKRKLRLAAHFHTPIQLQ</sequence>
<dbReference type="AlphaFoldDB" id="A0A1B6I800"/>
<name>A0A1B6I800_9HEMI</name>
<dbReference type="CDD" id="cd08824">
    <property type="entry name" value="LOTUS"/>
    <property type="match status" value="1"/>
</dbReference>
<reference evidence="2" key="1">
    <citation type="submission" date="2015-11" db="EMBL/GenBank/DDBJ databases">
        <title>De novo transcriptome assembly of four potential Pierce s Disease insect vectors from Arizona vineyards.</title>
        <authorList>
            <person name="Tassone E.E."/>
        </authorList>
    </citation>
    <scope>NUCLEOTIDE SEQUENCE</scope>
</reference>
<dbReference type="EMBL" id="GECU01024686">
    <property type="protein sequence ID" value="JAS83020.1"/>
    <property type="molecule type" value="Transcribed_RNA"/>
</dbReference>
<gene>
    <name evidence="2" type="ORF">g.47545</name>
</gene>
<accession>A0A1B6I800</accession>
<protein>
    <recommendedName>
        <fullName evidence="1">HTH OST-type domain-containing protein</fullName>
    </recommendedName>
</protein>
<dbReference type="Gene3D" id="3.30.420.610">
    <property type="entry name" value="LOTUS domain-like"/>
    <property type="match status" value="4"/>
</dbReference>
<dbReference type="InterPro" id="IPR025605">
    <property type="entry name" value="OST-HTH/LOTUS_dom"/>
</dbReference>
<feature type="domain" description="HTH OST-type" evidence="1">
    <location>
        <begin position="456"/>
        <end position="530"/>
    </location>
</feature>
<feature type="domain" description="HTH OST-type" evidence="1">
    <location>
        <begin position="319"/>
        <end position="392"/>
    </location>
</feature>
<organism evidence="2">
    <name type="scientific">Homalodisca liturata</name>
    <dbReference type="NCBI Taxonomy" id="320908"/>
    <lineage>
        <taxon>Eukaryota</taxon>
        <taxon>Metazoa</taxon>
        <taxon>Ecdysozoa</taxon>
        <taxon>Arthropoda</taxon>
        <taxon>Hexapoda</taxon>
        <taxon>Insecta</taxon>
        <taxon>Pterygota</taxon>
        <taxon>Neoptera</taxon>
        <taxon>Paraneoptera</taxon>
        <taxon>Hemiptera</taxon>
        <taxon>Auchenorrhyncha</taxon>
        <taxon>Membracoidea</taxon>
        <taxon>Cicadellidae</taxon>
        <taxon>Cicadellinae</taxon>
        <taxon>Proconiini</taxon>
        <taxon>Homalodisca</taxon>
    </lineage>
</organism>
<evidence type="ECO:0000313" key="2">
    <source>
        <dbReference type="EMBL" id="JAS83020.1"/>
    </source>
</evidence>